<dbReference type="RefSeq" id="WP_141191256.1">
    <property type="nucleotide sequence ID" value="NZ_JBHUMR010000007.1"/>
</dbReference>
<organism evidence="2 3">
    <name type="scientific">Terrilactibacillus laevilacticus</name>
    <dbReference type="NCBI Taxonomy" id="1380157"/>
    <lineage>
        <taxon>Bacteria</taxon>
        <taxon>Bacillati</taxon>
        <taxon>Bacillota</taxon>
        <taxon>Bacilli</taxon>
        <taxon>Bacillales</taxon>
        <taxon>Bacillaceae</taxon>
        <taxon>Terrilactibacillus</taxon>
    </lineage>
</organism>
<dbReference type="PANTHER" id="PTHR32502">
    <property type="entry name" value="N-ACETYLGALACTOSAMINE PERMEASE II COMPONENT-RELATED"/>
    <property type="match status" value="1"/>
</dbReference>
<accession>A0ABW5PNX5</accession>
<gene>
    <name evidence="2" type="ORF">ACFSTF_04450</name>
</gene>
<dbReference type="Pfam" id="PF03613">
    <property type="entry name" value="EIID-AGA"/>
    <property type="match status" value="1"/>
</dbReference>
<feature type="transmembrane region" description="Helical" evidence="1">
    <location>
        <begin position="122"/>
        <end position="146"/>
    </location>
</feature>
<dbReference type="Proteomes" id="UP001597458">
    <property type="component" value="Unassembled WGS sequence"/>
</dbReference>
<evidence type="ECO:0000256" key="1">
    <source>
        <dbReference type="SAM" id="Phobius"/>
    </source>
</evidence>
<name>A0ABW5PNX5_9BACI</name>
<feature type="transmembrane region" description="Helical" evidence="1">
    <location>
        <begin position="249"/>
        <end position="268"/>
    </location>
</feature>
<feature type="transmembrane region" description="Helical" evidence="1">
    <location>
        <begin position="222"/>
        <end position="242"/>
    </location>
</feature>
<reference evidence="3" key="1">
    <citation type="journal article" date="2019" name="Int. J. Syst. Evol. Microbiol.">
        <title>The Global Catalogue of Microorganisms (GCM) 10K type strain sequencing project: providing services to taxonomists for standard genome sequencing and annotation.</title>
        <authorList>
            <consortium name="The Broad Institute Genomics Platform"/>
            <consortium name="The Broad Institute Genome Sequencing Center for Infectious Disease"/>
            <person name="Wu L."/>
            <person name="Ma J."/>
        </authorList>
    </citation>
    <scope>NUCLEOTIDE SEQUENCE [LARGE SCALE GENOMIC DNA]</scope>
    <source>
        <strain evidence="3">TISTR 2241</strain>
    </source>
</reference>
<proteinExistence type="predicted"/>
<sequence>MSEEKKLRKKDLRSILWRSFALQGAFNYERMQNLGFCYTMIPAIKRLYDKEEEQSLALKRHLEIFNTTPVAVPTIAGISAAMEEQNANHQDFDTSSINAVKTALMGPLAGIGDSLFWGTLRIIAAGIGISFATQGNLIGPLLFLLLYNVPNLLVRIYGLKFGYSVGVNSLERIQKEGLMDKIMSIATTVGLVVVGAMVATMLKVSTPLKFNVNGAKVVIQDILNQILPNLLPLVLTLVIFWMIRKKFSISKLTIAIIFFGIIVHWAGIL</sequence>
<dbReference type="PROSITE" id="PS51108">
    <property type="entry name" value="PTS_EIID"/>
    <property type="match status" value="1"/>
</dbReference>
<feature type="transmembrane region" description="Helical" evidence="1">
    <location>
        <begin position="182"/>
        <end position="202"/>
    </location>
</feature>
<keyword evidence="1" id="KW-0812">Transmembrane</keyword>
<evidence type="ECO:0000313" key="2">
    <source>
        <dbReference type="EMBL" id="MFD2616560.1"/>
    </source>
</evidence>
<keyword evidence="1" id="KW-0472">Membrane</keyword>
<comment type="caution">
    <text evidence="2">The sequence shown here is derived from an EMBL/GenBank/DDBJ whole genome shotgun (WGS) entry which is preliminary data.</text>
</comment>
<keyword evidence="1" id="KW-1133">Transmembrane helix</keyword>
<evidence type="ECO:0000313" key="3">
    <source>
        <dbReference type="Proteomes" id="UP001597458"/>
    </source>
</evidence>
<keyword evidence="3" id="KW-1185">Reference proteome</keyword>
<dbReference type="InterPro" id="IPR050303">
    <property type="entry name" value="GatZ_KbaZ_carbometab"/>
</dbReference>
<dbReference type="EMBL" id="JBHUMR010000007">
    <property type="protein sequence ID" value="MFD2616560.1"/>
    <property type="molecule type" value="Genomic_DNA"/>
</dbReference>
<protein>
    <submittedName>
        <fullName evidence="2">PTS system mannose/fructose/sorbose family transporter subunit IID</fullName>
    </submittedName>
</protein>
<dbReference type="PANTHER" id="PTHR32502:SF23">
    <property type="entry name" value="TRANSPORT PROTEIN, PTS SYSTEM"/>
    <property type="match status" value="1"/>
</dbReference>
<dbReference type="InterPro" id="IPR004704">
    <property type="entry name" value="PTS_IID_man"/>
</dbReference>